<sequence length="83" mass="9255">MMINFSRGITNQALRSLDGCVELQAGDLQSPEWLSSDLAFLHSILATSYANQDFEHMASSVQPSQNTTFYLQKTFVDVASENH</sequence>
<reference evidence="1 2" key="1">
    <citation type="submission" date="2015-07" db="EMBL/GenBank/DDBJ databases">
        <title>Comparative genomics of the Sigatoka disease complex on banana suggests a link between parallel evolutionary changes in Pseudocercospora fijiensis and Pseudocercospora eumusae and increased virulence on the banana host.</title>
        <authorList>
            <person name="Chang T.-C."/>
            <person name="Salvucci A."/>
            <person name="Crous P.W."/>
            <person name="Stergiopoulos I."/>
        </authorList>
    </citation>
    <scope>NUCLEOTIDE SEQUENCE [LARGE SCALE GENOMIC DNA]</scope>
    <source>
        <strain evidence="1 2">CBS 114824</strain>
    </source>
</reference>
<organism evidence="1 2">
    <name type="scientific">Pseudocercospora eumusae</name>
    <dbReference type="NCBI Taxonomy" id="321146"/>
    <lineage>
        <taxon>Eukaryota</taxon>
        <taxon>Fungi</taxon>
        <taxon>Dikarya</taxon>
        <taxon>Ascomycota</taxon>
        <taxon>Pezizomycotina</taxon>
        <taxon>Dothideomycetes</taxon>
        <taxon>Dothideomycetidae</taxon>
        <taxon>Mycosphaerellales</taxon>
        <taxon>Mycosphaerellaceae</taxon>
        <taxon>Pseudocercospora</taxon>
    </lineage>
</organism>
<evidence type="ECO:0000313" key="2">
    <source>
        <dbReference type="Proteomes" id="UP000070133"/>
    </source>
</evidence>
<dbReference type="Proteomes" id="UP000070133">
    <property type="component" value="Unassembled WGS sequence"/>
</dbReference>
<evidence type="ECO:0000313" key="1">
    <source>
        <dbReference type="EMBL" id="KXS99884.1"/>
    </source>
</evidence>
<dbReference type="EMBL" id="LFZN01000084">
    <property type="protein sequence ID" value="KXS99884.1"/>
    <property type="molecule type" value="Genomic_DNA"/>
</dbReference>
<name>A0A139HBQ5_9PEZI</name>
<dbReference type="OrthoDB" id="4158087at2759"/>
<comment type="caution">
    <text evidence="1">The sequence shown here is derived from an EMBL/GenBank/DDBJ whole genome shotgun (WGS) entry which is preliminary data.</text>
</comment>
<gene>
    <name evidence="1" type="ORF">AC578_4492</name>
</gene>
<dbReference type="AlphaFoldDB" id="A0A139HBQ5"/>
<proteinExistence type="predicted"/>
<accession>A0A139HBQ5</accession>
<keyword evidence="2" id="KW-1185">Reference proteome</keyword>
<protein>
    <submittedName>
        <fullName evidence="1">Uncharacterized protein</fullName>
    </submittedName>
</protein>